<proteinExistence type="inferred from homology"/>
<dbReference type="PANTHER" id="PTHR11715:SF3">
    <property type="entry name" value="GLYCINE CLEAVAGE SYSTEM H PROTEIN-RELATED"/>
    <property type="match status" value="1"/>
</dbReference>
<sequence>MNIPDNLKYTKDHEWVRVEGDEAYIGITDFAQRELGDIVYVEVETVDEEIDEGEVFGTVEAVKTVSDLFMPVGGTVLEFNESLEDAPESVNDDPYDKGWMIKLKLSDPSSVDKLLSAEEYKELIGE</sequence>
<dbReference type="InterPro" id="IPR033753">
    <property type="entry name" value="GCV_H/Fam206"/>
</dbReference>
<evidence type="ECO:0000256" key="3">
    <source>
        <dbReference type="HAMAP-Rule" id="MF_00272"/>
    </source>
</evidence>
<comment type="similarity">
    <text evidence="1 3">Belongs to the GcvH family.</text>
</comment>
<dbReference type="GO" id="GO:0005829">
    <property type="term" value="C:cytosol"/>
    <property type="evidence" value="ECO:0007669"/>
    <property type="project" value="TreeGrafter"/>
</dbReference>
<protein>
    <recommendedName>
        <fullName evidence="3">Glycine cleavage system H protein</fullName>
    </recommendedName>
</protein>
<dbReference type="RefSeq" id="WP_085517096.1">
    <property type="nucleotide sequence ID" value="NZ_FXAW01000004.1"/>
</dbReference>
<evidence type="ECO:0000256" key="2">
    <source>
        <dbReference type="ARBA" id="ARBA00022823"/>
    </source>
</evidence>
<comment type="function">
    <text evidence="3">The glycine cleavage system catalyzes the degradation of glycine. The H protein shuttles the methylamine group of glycine from the P protein to the T protein.</text>
</comment>
<evidence type="ECO:0000313" key="6">
    <source>
        <dbReference type="EMBL" id="SMG33937.1"/>
    </source>
</evidence>
<dbReference type="InterPro" id="IPR003016">
    <property type="entry name" value="2-oxoA_DH_lipoyl-BS"/>
</dbReference>
<name>A0A1X7K0D3_9BACT</name>
<keyword evidence="7" id="KW-1185">Reference proteome</keyword>
<dbReference type="GO" id="GO:0009249">
    <property type="term" value="P:protein lipoylation"/>
    <property type="evidence" value="ECO:0007669"/>
    <property type="project" value="TreeGrafter"/>
</dbReference>
<reference evidence="7" key="1">
    <citation type="submission" date="2017-04" db="EMBL/GenBank/DDBJ databases">
        <authorList>
            <person name="Varghese N."/>
            <person name="Submissions S."/>
        </authorList>
    </citation>
    <scope>NUCLEOTIDE SEQUENCE [LARGE SCALE GENOMIC DNA]</scope>
    <source>
        <strain evidence="7">DSM 4125</strain>
    </source>
</reference>
<dbReference type="PROSITE" id="PS50968">
    <property type="entry name" value="BIOTINYL_LIPOYL"/>
    <property type="match status" value="1"/>
</dbReference>
<dbReference type="NCBIfam" id="NF002270">
    <property type="entry name" value="PRK01202.1"/>
    <property type="match status" value="1"/>
</dbReference>
<dbReference type="OrthoDB" id="9796712at2"/>
<accession>A0A1X7K0D3</accession>
<feature type="modified residue" description="N6-lipoyllysine" evidence="3 4">
    <location>
        <position position="63"/>
    </location>
</feature>
<dbReference type="GO" id="GO:0019464">
    <property type="term" value="P:glycine decarboxylation via glycine cleavage system"/>
    <property type="evidence" value="ECO:0007669"/>
    <property type="project" value="UniProtKB-UniRule"/>
</dbReference>
<dbReference type="HAMAP" id="MF_00272">
    <property type="entry name" value="GcvH"/>
    <property type="match status" value="1"/>
</dbReference>
<dbReference type="Proteomes" id="UP000193804">
    <property type="component" value="Unassembled WGS sequence"/>
</dbReference>
<gene>
    <name evidence="3" type="primary">gcvH</name>
    <name evidence="6" type="ORF">SAMN05661096_02182</name>
</gene>
<comment type="cofactor">
    <cofactor evidence="3">
        <name>(R)-lipoate</name>
        <dbReference type="ChEBI" id="CHEBI:83088"/>
    </cofactor>
    <text evidence="3">Binds 1 lipoyl cofactor covalently.</text>
</comment>
<organism evidence="6 7">
    <name type="scientific">Marivirga sericea</name>
    <dbReference type="NCBI Taxonomy" id="1028"/>
    <lineage>
        <taxon>Bacteria</taxon>
        <taxon>Pseudomonadati</taxon>
        <taxon>Bacteroidota</taxon>
        <taxon>Cytophagia</taxon>
        <taxon>Cytophagales</taxon>
        <taxon>Marivirgaceae</taxon>
        <taxon>Marivirga</taxon>
    </lineage>
</organism>
<comment type="subunit">
    <text evidence="3">The glycine cleavage system is composed of four proteins: P, T, L and H.</text>
</comment>
<dbReference type="InterPro" id="IPR011053">
    <property type="entry name" value="Single_hybrid_motif"/>
</dbReference>
<dbReference type="InterPro" id="IPR017453">
    <property type="entry name" value="GCV_H_sub"/>
</dbReference>
<dbReference type="AlphaFoldDB" id="A0A1X7K0D3"/>
<dbReference type="PROSITE" id="PS00189">
    <property type="entry name" value="LIPOYL"/>
    <property type="match status" value="1"/>
</dbReference>
<keyword evidence="2 3" id="KW-0450">Lipoyl</keyword>
<dbReference type="Pfam" id="PF01597">
    <property type="entry name" value="GCV_H"/>
    <property type="match status" value="1"/>
</dbReference>
<dbReference type="GO" id="GO:0005960">
    <property type="term" value="C:glycine cleavage complex"/>
    <property type="evidence" value="ECO:0007669"/>
    <property type="project" value="InterPro"/>
</dbReference>
<evidence type="ECO:0000256" key="4">
    <source>
        <dbReference type="PIRSR" id="PIRSR617453-50"/>
    </source>
</evidence>
<evidence type="ECO:0000256" key="1">
    <source>
        <dbReference type="ARBA" id="ARBA00009249"/>
    </source>
</evidence>
<dbReference type="InterPro" id="IPR000089">
    <property type="entry name" value="Biotin_lipoyl"/>
</dbReference>
<dbReference type="SUPFAM" id="SSF51230">
    <property type="entry name" value="Single hybrid motif"/>
    <property type="match status" value="1"/>
</dbReference>
<evidence type="ECO:0000313" key="7">
    <source>
        <dbReference type="Proteomes" id="UP000193804"/>
    </source>
</evidence>
<dbReference type="PANTHER" id="PTHR11715">
    <property type="entry name" value="GLYCINE CLEAVAGE SYSTEM H PROTEIN"/>
    <property type="match status" value="1"/>
</dbReference>
<dbReference type="EMBL" id="FXAW01000004">
    <property type="protein sequence ID" value="SMG33937.1"/>
    <property type="molecule type" value="Genomic_DNA"/>
</dbReference>
<dbReference type="STRING" id="1028.SAMN05661096_02182"/>
<dbReference type="Gene3D" id="2.40.50.100">
    <property type="match status" value="1"/>
</dbReference>
<evidence type="ECO:0000259" key="5">
    <source>
        <dbReference type="PROSITE" id="PS50968"/>
    </source>
</evidence>
<feature type="domain" description="Lipoyl-binding" evidence="5">
    <location>
        <begin position="22"/>
        <end position="104"/>
    </location>
</feature>
<dbReference type="NCBIfam" id="TIGR00527">
    <property type="entry name" value="gcvH"/>
    <property type="match status" value="1"/>
</dbReference>
<dbReference type="CDD" id="cd06848">
    <property type="entry name" value="GCS_H"/>
    <property type="match status" value="1"/>
</dbReference>
<dbReference type="InterPro" id="IPR002930">
    <property type="entry name" value="GCV_H"/>
</dbReference>